<comment type="similarity">
    <text evidence="1">Belongs to the 3-hydroxyacyl-CoA dehydrogenase family.</text>
</comment>
<dbReference type="InterPro" id="IPR006176">
    <property type="entry name" value="3-OHacyl-CoA_DH_NAD-bd"/>
</dbReference>
<dbReference type="PANTHER" id="PTHR48075">
    <property type="entry name" value="3-HYDROXYACYL-COA DEHYDROGENASE FAMILY PROTEIN"/>
    <property type="match status" value="1"/>
</dbReference>
<dbReference type="PROSITE" id="PS00067">
    <property type="entry name" value="3HCDH"/>
    <property type="match status" value="1"/>
</dbReference>
<feature type="domain" description="3-hydroxyacyl-CoA dehydrogenase NAD binding" evidence="5">
    <location>
        <begin position="9"/>
        <end position="186"/>
    </location>
</feature>
<evidence type="ECO:0000256" key="2">
    <source>
        <dbReference type="ARBA" id="ARBA00023002"/>
    </source>
</evidence>
<dbReference type="EMBL" id="VMNH01000025">
    <property type="protein sequence ID" value="TVO70233.1"/>
    <property type="molecule type" value="Genomic_DNA"/>
</dbReference>
<dbReference type="InterPro" id="IPR036291">
    <property type="entry name" value="NAD(P)-bd_dom_sf"/>
</dbReference>
<dbReference type="NCBIfam" id="NF006124">
    <property type="entry name" value="PRK08268.1"/>
    <property type="match status" value="1"/>
</dbReference>
<organism evidence="7 8">
    <name type="scientific">Sedimenticola selenatireducens</name>
    <dbReference type="NCBI Taxonomy" id="191960"/>
    <lineage>
        <taxon>Bacteria</taxon>
        <taxon>Pseudomonadati</taxon>
        <taxon>Pseudomonadota</taxon>
        <taxon>Gammaproteobacteria</taxon>
        <taxon>Chromatiales</taxon>
        <taxon>Sedimenticolaceae</taxon>
        <taxon>Sedimenticola</taxon>
    </lineage>
</organism>
<dbReference type="GO" id="GO:0006635">
    <property type="term" value="P:fatty acid beta-oxidation"/>
    <property type="evidence" value="ECO:0007669"/>
    <property type="project" value="TreeGrafter"/>
</dbReference>
<dbReference type="SUPFAM" id="SSF48179">
    <property type="entry name" value="6-phosphogluconate dehydrogenase C-terminal domain-like"/>
    <property type="match status" value="2"/>
</dbReference>
<dbReference type="AlphaFoldDB" id="A0A557RYJ4"/>
<feature type="domain" description="3-hydroxybutyryl-CoA dehydrogenase reduced Rossmann-fold" evidence="6">
    <location>
        <begin position="347"/>
        <end position="416"/>
    </location>
</feature>
<dbReference type="Proteomes" id="UP000316649">
    <property type="component" value="Unassembled WGS sequence"/>
</dbReference>
<dbReference type="Gene3D" id="1.10.1040.50">
    <property type="match status" value="1"/>
</dbReference>
<dbReference type="InterPro" id="IPR041040">
    <property type="entry name" value="3HCDH_RFF"/>
</dbReference>
<keyword evidence="3" id="KW-0520">NAD</keyword>
<dbReference type="GO" id="GO:0010124">
    <property type="term" value="P:phenylacetate catabolic process"/>
    <property type="evidence" value="ECO:0007669"/>
    <property type="project" value="InterPro"/>
</dbReference>
<dbReference type="Pfam" id="PF00725">
    <property type="entry name" value="3HCDH"/>
    <property type="match status" value="2"/>
</dbReference>
<keyword evidence="2" id="KW-0560">Oxidoreductase</keyword>
<dbReference type="GO" id="GO:0070403">
    <property type="term" value="F:NAD+ binding"/>
    <property type="evidence" value="ECO:0007669"/>
    <property type="project" value="InterPro"/>
</dbReference>
<keyword evidence="8" id="KW-1185">Reference proteome</keyword>
<sequence>MTALSTHQTIAVIGAGTMGAGIAQIAAAAGHPTLLFDLNPEAIEHGIAQVDNGLKKQVSRGKMTENERTALLAHITPATKLEELTEASLVIEAILEDLEVKQNLFAQLESICGEQTILATNTSSLSVTAIAANLARPGNLVGMHFFNPAPVMKLVEVVSGVTTHRRVAETIFDTATNWGKHPVFAKSTPGFIVNRVARPFYAEGMRLLEEGAADVTTLDGIIREAGGFRMGPFELMDLIGHDVNYAVTSTVYAGFYYDQRFLPSLIQKELVDGGLYGRKSGQGFYDYREGAAKATMVNAPTADAPKSIEIAGDLGIAEPLIDLWQQAGIKIIRNQGEGWIQSGKTRIALTDGRSATRRAADDNLPNTVLFDLALDFAETPRIALAAGDNASQEAIKLATGLFQKLGKNVTVIADIPGMVVMRTVCTIANEAADTVFQQVCDVAGADTAMRSGVNYPQGPLAWADEIGLPHVLTVLENLLQAYGLDRYRVSQLLRRKVEGGNRFYA</sequence>
<feature type="domain" description="3-hydroxyacyl-CoA dehydrogenase C-terminal" evidence="4">
    <location>
        <begin position="417"/>
        <end position="500"/>
    </location>
</feature>
<evidence type="ECO:0000259" key="6">
    <source>
        <dbReference type="Pfam" id="PF18321"/>
    </source>
</evidence>
<accession>A0A557RYJ4</accession>
<dbReference type="InterPro" id="IPR006180">
    <property type="entry name" value="3-OHacyl-CoA_DH_CS"/>
</dbReference>
<proteinExistence type="inferred from homology"/>
<dbReference type="GO" id="GO:0008691">
    <property type="term" value="F:3-hydroxybutyryl-CoA dehydrogenase activity"/>
    <property type="evidence" value="ECO:0007669"/>
    <property type="project" value="InterPro"/>
</dbReference>
<reference evidence="7 8" key="1">
    <citation type="submission" date="2019-07" db="EMBL/GenBank/DDBJ databases">
        <title>The pathways for chlorine oxyanion respiration interact through the shared metabolite chlorate.</title>
        <authorList>
            <person name="Barnum T.P."/>
            <person name="Cheng Y."/>
            <person name="Hill K.A."/>
            <person name="Lucas L.N."/>
            <person name="Carlson H.K."/>
            <person name="Coates J.D."/>
        </authorList>
    </citation>
    <scope>NUCLEOTIDE SEQUENCE [LARGE SCALE GENOMIC DNA]</scope>
    <source>
        <strain evidence="7 8">BK-1</strain>
    </source>
</reference>
<dbReference type="RefSeq" id="WP_144360284.1">
    <property type="nucleotide sequence ID" value="NZ_VMNH01000025.1"/>
</dbReference>
<dbReference type="InterPro" id="IPR008927">
    <property type="entry name" value="6-PGluconate_DH-like_C_sf"/>
</dbReference>
<evidence type="ECO:0000256" key="1">
    <source>
        <dbReference type="ARBA" id="ARBA00009463"/>
    </source>
</evidence>
<dbReference type="Gene3D" id="1.10.1040.10">
    <property type="entry name" value="N-(1-d-carboxylethyl)-l-norvaline Dehydrogenase, domain 2"/>
    <property type="match status" value="1"/>
</dbReference>
<dbReference type="InterPro" id="IPR011967">
    <property type="entry name" value="3-OHacyl-CoA_DH_PaaH"/>
</dbReference>
<gene>
    <name evidence="7" type="primary">paaC</name>
    <name evidence="7" type="ORF">FHP88_16905</name>
</gene>
<dbReference type="Gene3D" id="3.40.50.720">
    <property type="entry name" value="NAD(P)-binding Rossmann-like Domain"/>
    <property type="match status" value="1"/>
</dbReference>
<dbReference type="InterPro" id="IPR013328">
    <property type="entry name" value="6PGD_dom2"/>
</dbReference>
<evidence type="ECO:0000259" key="5">
    <source>
        <dbReference type="Pfam" id="PF02737"/>
    </source>
</evidence>
<protein>
    <submittedName>
        <fullName evidence="7">3-hydroxyacyl-CoA dehydrogenase PaaC</fullName>
    </submittedName>
</protein>
<feature type="domain" description="3-hydroxyacyl-CoA dehydrogenase C-terminal" evidence="4">
    <location>
        <begin position="190"/>
        <end position="287"/>
    </location>
</feature>
<evidence type="ECO:0000259" key="4">
    <source>
        <dbReference type="Pfam" id="PF00725"/>
    </source>
</evidence>
<dbReference type="OrthoDB" id="5389341at2"/>
<evidence type="ECO:0000313" key="7">
    <source>
        <dbReference type="EMBL" id="TVO70233.1"/>
    </source>
</evidence>
<dbReference type="SUPFAM" id="SSF51735">
    <property type="entry name" value="NAD(P)-binding Rossmann-fold domains"/>
    <property type="match status" value="1"/>
</dbReference>
<dbReference type="InterPro" id="IPR006108">
    <property type="entry name" value="3HC_DH_C"/>
</dbReference>
<dbReference type="PANTHER" id="PTHR48075:SF5">
    <property type="entry name" value="3-HYDROXYBUTYRYL-COA DEHYDROGENASE"/>
    <property type="match status" value="1"/>
</dbReference>
<dbReference type="NCBIfam" id="TIGR02279">
    <property type="entry name" value="PaaC-3OHAcCoADH"/>
    <property type="match status" value="1"/>
</dbReference>
<dbReference type="FunFam" id="3.40.50.720:FF:000009">
    <property type="entry name" value="Fatty oxidation complex, alpha subunit"/>
    <property type="match status" value="1"/>
</dbReference>
<dbReference type="Pfam" id="PF18321">
    <property type="entry name" value="3HCDH_RFF"/>
    <property type="match status" value="1"/>
</dbReference>
<evidence type="ECO:0000256" key="3">
    <source>
        <dbReference type="ARBA" id="ARBA00023027"/>
    </source>
</evidence>
<evidence type="ECO:0000313" key="8">
    <source>
        <dbReference type="Proteomes" id="UP000316649"/>
    </source>
</evidence>
<comment type="caution">
    <text evidence="7">The sequence shown here is derived from an EMBL/GenBank/DDBJ whole genome shotgun (WGS) entry which is preliminary data.</text>
</comment>
<name>A0A557RYJ4_9GAMM</name>
<dbReference type="Pfam" id="PF02737">
    <property type="entry name" value="3HCDH_N"/>
    <property type="match status" value="1"/>
</dbReference>